<dbReference type="InterPro" id="IPR038680">
    <property type="entry name" value="PAW_sf"/>
</dbReference>
<name>A0A5N5TM75_9CRUS</name>
<sequence>MSKSHQYFICISGEIEGRTSGSLAWRLARGETSNQNNFEPFIFMLSHDELERKEFVLKYSPSLDVYLREINEMSLQKLQGWKSGIFYAKNVFRKHEKDWKMVYIARSGCAEGEIAWKFDWGLTCLKIRSALVVFQHTCFEAGVVSWSICNDGDLCFIGNKEGVLELCKDDLAGSKYLELKAVLKGEGNGDASWQHSQLFRQKDHDPHFPFFIKLKFD</sequence>
<dbReference type="PROSITE" id="PS51398">
    <property type="entry name" value="PAW"/>
    <property type="match status" value="1"/>
</dbReference>
<evidence type="ECO:0000313" key="3">
    <source>
        <dbReference type="EMBL" id="KAB7507239.1"/>
    </source>
</evidence>
<dbReference type="OrthoDB" id="409136at2759"/>
<dbReference type="SUPFAM" id="SSF49785">
    <property type="entry name" value="Galactose-binding domain-like"/>
    <property type="match status" value="1"/>
</dbReference>
<dbReference type="GO" id="GO:0005737">
    <property type="term" value="C:cytoplasm"/>
    <property type="evidence" value="ECO:0007669"/>
    <property type="project" value="InterPro"/>
</dbReference>
<comment type="caution">
    <text evidence="3">The sequence shown here is derived from an EMBL/GenBank/DDBJ whole genome shotgun (WGS) entry which is preliminary data.</text>
</comment>
<keyword evidence="4" id="KW-1185">Reference proteome</keyword>
<feature type="domain" description="PAW" evidence="2">
    <location>
        <begin position="14"/>
        <end position="217"/>
    </location>
</feature>
<dbReference type="InterPro" id="IPR008979">
    <property type="entry name" value="Galactose-bd-like_sf"/>
</dbReference>
<reference evidence="3 4" key="1">
    <citation type="journal article" date="2019" name="PLoS Biol.">
        <title>Sex chromosomes control vertical transmission of feminizing Wolbachia symbionts in an isopod.</title>
        <authorList>
            <person name="Becking T."/>
            <person name="Chebbi M.A."/>
            <person name="Giraud I."/>
            <person name="Moumen B."/>
            <person name="Laverre T."/>
            <person name="Caubet Y."/>
            <person name="Peccoud J."/>
            <person name="Gilbert C."/>
            <person name="Cordaux R."/>
        </authorList>
    </citation>
    <scope>NUCLEOTIDE SEQUENCE [LARGE SCALE GENOMIC DNA]</scope>
    <source>
        <strain evidence="3">ANa2</strain>
        <tissue evidence="3">Whole body excluding digestive tract and cuticle</tissue>
    </source>
</reference>
<dbReference type="Proteomes" id="UP000326759">
    <property type="component" value="Unassembled WGS sequence"/>
</dbReference>
<organism evidence="3 4">
    <name type="scientific">Armadillidium nasatum</name>
    <dbReference type="NCBI Taxonomy" id="96803"/>
    <lineage>
        <taxon>Eukaryota</taxon>
        <taxon>Metazoa</taxon>
        <taxon>Ecdysozoa</taxon>
        <taxon>Arthropoda</taxon>
        <taxon>Crustacea</taxon>
        <taxon>Multicrustacea</taxon>
        <taxon>Malacostraca</taxon>
        <taxon>Eumalacostraca</taxon>
        <taxon>Peracarida</taxon>
        <taxon>Isopoda</taxon>
        <taxon>Oniscidea</taxon>
        <taxon>Crinocheta</taxon>
        <taxon>Armadillidiidae</taxon>
        <taxon>Armadillidium</taxon>
    </lineage>
</organism>
<comment type="similarity">
    <text evidence="1">Belongs to the transglutaminase-like superfamily. PNGase family.</text>
</comment>
<proteinExistence type="inferred from homology"/>
<dbReference type="GO" id="GO:0006516">
    <property type="term" value="P:glycoprotein catabolic process"/>
    <property type="evidence" value="ECO:0007669"/>
    <property type="project" value="InterPro"/>
</dbReference>
<dbReference type="InterPro" id="IPR006588">
    <property type="entry name" value="Peptide_N_glycanase_PAW_dom"/>
</dbReference>
<protein>
    <submittedName>
        <fullName evidence="3">Peptide-N(4)-(N-acetyl-beta-glucosaminyl)asparagine amidase</fullName>
    </submittedName>
</protein>
<gene>
    <name evidence="3" type="primary">ngly1</name>
    <name evidence="3" type="ORF">Anas_04690</name>
</gene>
<dbReference type="EMBL" id="SEYY01000441">
    <property type="protein sequence ID" value="KAB7507239.1"/>
    <property type="molecule type" value="Genomic_DNA"/>
</dbReference>
<accession>A0A5N5TM75</accession>
<evidence type="ECO:0000313" key="4">
    <source>
        <dbReference type="Proteomes" id="UP000326759"/>
    </source>
</evidence>
<dbReference type="Gene3D" id="2.60.120.1020">
    <property type="entry name" value="Peptide N glycanase, PAW domain"/>
    <property type="match status" value="1"/>
</dbReference>
<evidence type="ECO:0000259" key="2">
    <source>
        <dbReference type="PROSITE" id="PS51398"/>
    </source>
</evidence>
<evidence type="ECO:0000256" key="1">
    <source>
        <dbReference type="PROSITE-ProRule" id="PRU00731"/>
    </source>
</evidence>
<dbReference type="AlphaFoldDB" id="A0A5N5TM75"/>
<dbReference type="Pfam" id="PF04721">
    <property type="entry name" value="PAW"/>
    <property type="match status" value="1"/>
</dbReference>